<organism evidence="6 7">
    <name type="scientific">Candidatus Segetimicrobium genomatis</name>
    <dbReference type="NCBI Taxonomy" id="2569760"/>
    <lineage>
        <taxon>Bacteria</taxon>
        <taxon>Bacillati</taxon>
        <taxon>Candidatus Sysuimicrobiota</taxon>
        <taxon>Candidatus Sysuimicrobiia</taxon>
        <taxon>Candidatus Sysuimicrobiales</taxon>
        <taxon>Candidatus Segetimicrobiaceae</taxon>
        <taxon>Candidatus Segetimicrobium</taxon>
    </lineage>
</organism>
<dbReference type="InterPro" id="IPR050740">
    <property type="entry name" value="Aldehyde_DH_Superfamily"/>
</dbReference>
<accession>A0A537JG93</accession>
<dbReference type="AlphaFoldDB" id="A0A537JG93"/>
<protein>
    <submittedName>
        <fullName evidence="6">NAD-dependent succinate-semialdehyde dehydrogenase</fullName>
    </submittedName>
</protein>
<dbReference type="FunFam" id="3.40.605.10:FF:000005">
    <property type="entry name" value="Succinate-semialdehyde dehydrogenase I"/>
    <property type="match status" value="1"/>
</dbReference>
<dbReference type="InterPro" id="IPR016163">
    <property type="entry name" value="Ald_DH_C"/>
</dbReference>
<name>A0A537JG93_9BACT</name>
<dbReference type="PROSITE" id="PS00687">
    <property type="entry name" value="ALDEHYDE_DEHYDR_GLU"/>
    <property type="match status" value="1"/>
</dbReference>
<dbReference type="InterPro" id="IPR015590">
    <property type="entry name" value="Aldehyde_DH_dom"/>
</dbReference>
<keyword evidence="2 4" id="KW-0560">Oxidoreductase</keyword>
<feature type="domain" description="Aldehyde dehydrogenase" evidence="5">
    <location>
        <begin position="7"/>
        <end position="472"/>
    </location>
</feature>
<dbReference type="GO" id="GO:0009450">
    <property type="term" value="P:gamma-aminobutyric acid catabolic process"/>
    <property type="evidence" value="ECO:0007669"/>
    <property type="project" value="TreeGrafter"/>
</dbReference>
<dbReference type="Gene3D" id="3.40.605.10">
    <property type="entry name" value="Aldehyde Dehydrogenase, Chain A, domain 1"/>
    <property type="match status" value="1"/>
</dbReference>
<dbReference type="InterPro" id="IPR016162">
    <property type="entry name" value="Ald_DH_N"/>
</dbReference>
<dbReference type="Gene3D" id="3.40.309.10">
    <property type="entry name" value="Aldehyde Dehydrogenase, Chain A, domain 2"/>
    <property type="match status" value="1"/>
</dbReference>
<dbReference type="Pfam" id="PF00171">
    <property type="entry name" value="Aldedh"/>
    <property type="match status" value="1"/>
</dbReference>
<dbReference type="InterPro" id="IPR029510">
    <property type="entry name" value="Ald_DH_CS_GLU"/>
</dbReference>
<dbReference type="PANTHER" id="PTHR43353:SF5">
    <property type="entry name" value="SUCCINATE-SEMIALDEHYDE DEHYDROGENASE, MITOCHONDRIAL"/>
    <property type="match status" value="1"/>
</dbReference>
<comment type="caution">
    <text evidence="6">The sequence shown here is derived from an EMBL/GenBank/DDBJ whole genome shotgun (WGS) entry which is preliminary data.</text>
</comment>
<dbReference type="SUPFAM" id="SSF53720">
    <property type="entry name" value="ALDH-like"/>
    <property type="match status" value="1"/>
</dbReference>
<gene>
    <name evidence="6" type="ORF">E6H04_04495</name>
</gene>
<evidence type="ECO:0000256" key="4">
    <source>
        <dbReference type="RuleBase" id="RU003345"/>
    </source>
</evidence>
<dbReference type="EMBL" id="VBAO01000119">
    <property type="protein sequence ID" value="TMI82569.1"/>
    <property type="molecule type" value="Genomic_DNA"/>
</dbReference>
<evidence type="ECO:0000256" key="3">
    <source>
        <dbReference type="PROSITE-ProRule" id="PRU10007"/>
    </source>
</evidence>
<comment type="similarity">
    <text evidence="1 4">Belongs to the aldehyde dehydrogenase family.</text>
</comment>
<dbReference type="FunFam" id="3.40.309.10:FF:000004">
    <property type="entry name" value="Succinate-semialdehyde dehydrogenase I"/>
    <property type="match status" value="1"/>
</dbReference>
<evidence type="ECO:0000259" key="5">
    <source>
        <dbReference type="Pfam" id="PF00171"/>
    </source>
</evidence>
<proteinExistence type="inferred from homology"/>
<evidence type="ECO:0000256" key="2">
    <source>
        <dbReference type="ARBA" id="ARBA00023002"/>
    </source>
</evidence>
<feature type="active site" evidence="3">
    <location>
        <position position="244"/>
    </location>
</feature>
<reference evidence="6 7" key="1">
    <citation type="journal article" date="2019" name="Nat. Microbiol.">
        <title>Mediterranean grassland soil C-N compound turnover is dependent on rainfall and depth, and is mediated by genomically divergent microorganisms.</title>
        <authorList>
            <person name="Diamond S."/>
            <person name="Andeer P.F."/>
            <person name="Li Z."/>
            <person name="Crits-Christoph A."/>
            <person name="Burstein D."/>
            <person name="Anantharaman K."/>
            <person name="Lane K.R."/>
            <person name="Thomas B.C."/>
            <person name="Pan C."/>
            <person name="Northen T.R."/>
            <person name="Banfield J.F."/>
        </authorList>
    </citation>
    <scope>NUCLEOTIDE SEQUENCE [LARGE SCALE GENOMIC DNA]</scope>
    <source>
        <strain evidence="6">NP_7</strain>
    </source>
</reference>
<dbReference type="CDD" id="cd07103">
    <property type="entry name" value="ALDH_F5_SSADH_GabD"/>
    <property type="match status" value="1"/>
</dbReference>
<sequence>MFIDGRWVNGDRGSQFEVLNPATSEPVALVPDGGPDQARAAVDAAARAFPEWAALTALERGKVLLRARDLLAERTDALARLITEENGKPLAEARGEVTFAIQYLTWFAEEARRVYGEIVPPPVAHKRLWVVHQPLGVVAAITPWNFPATMVLRKIAPALAAGCTVVLKPPKETPLTALEIARAFAEAGLPAGVFNVVVGRRAAPIAEVFMRDSRVRKIAFTGSTEVGKVLMAQAAAQLKRVAFELGGNAPFIVFDDADLDRAVQNAVAIKYLRVGGQSCICANRIYVHRPIADAFLGRFTEAVRAIKVGPGFEPGVQVGPLINAETVEKVEGFVKDAVAAGARPLIGGRRLTDGAYGRGFFYAPTVLTEVREEMPVARDETFGPVAPVLIFDTDEEVIARSNNTPFGLAAYLSSRDLRRVIRTSEALEYGLVCVNDATGYTHEIPFGGFKESGLGREGGRQGIAEYMEVKSISLNIS</sequence>
<evidence type="ECO:0000256" key="1">
    <source>
        <dbReference type="ARBA" id="ARBA00009986"/>
    </source>
</evidence>
<dbReference type="PANTHER" id="PTHR43353">
    <property type="entry name" value="SUCCINATE-SEMIALDEHYDE DEHYDROGENASE, MITOCHONDRIAL"/>
    <property type="match status" value="1"/>
</dbReference>
<evidence type="ECO:0000313" key="6">
    <source>
        <dbReference type="EMBL" id="TMI82569.1"/>
    </source>
</evidence>
<dbReference type="GO" id="GO:0004777">
    <property type="term" value="F:succinate-semialdehyde dehydrogenase (NAD+) activity"/>
    <property type="evidence" value="ECO:0007669"/>
    <property type="project" value="TreeGrafter"/>
</dbReference>
<dbReference type="InterPro" id="IPR016161">
    <property type="entry name" value="Ald_DH/histidinol_DH"/>
</dbReference>
<evidence type="ECO:0000313" key="7">
    <source>
        <dbReference type="Proteomes" id="UP000320048"/>
    </source>
</evidence>
<dbReference type="Proteomes" id="UP000320048">
    <property type="component" value="Unassembled WGS sequence"/>
</dbReference>